<dbReference type="InterPro" id="IPR015500">
    <property type="entry name" value="Peptidase_S8_subtilisin-rel"/>
</dbReference>
<keyword evidence="2 4" id="KW-0378">Hydrolase</keyword>
<accession>A0A948WF66</accession>
<keyword evidence="3 4" id="KW-0720">Serine protease</keyword>
<reference evidence="7" key="1">
    <citation type="submission" date="2021-05" db="EMBL/GenBank/DDBJ databases">
        <title>Energy efficiency and biological interactions define the core microbiome of deep oligotrophic groundwater.</title>
        <authorList>
            <person name="Mehrshad M."/>
            <person name="Lopez-Fernandez M."/>
            <person name="Bell E."/>
            <person name="Bernier-Latmani R."/>
            <person name="Bertilsson S."/>
            <person name="Dopson M."/>
        </authorList>
    </citation>
    <scope>NUCLEOTIDE SEQUENCE</scope>
    <source>
        <strain evidence="7">Modern_marine.mb.64</strain>
    </source>
</reference>
<gene>
    <name evidence="7" type="ORF">KJ970_21050</name>
</gene>
<evidence type="ECO:0000256" key="5">
    <source>
        <dbReference type="RuleBase" id="RU003355"/>
    </source>
</evidence>
<dbReference type="InterPro" id="IPR051048">
    <property type="entry name" value="Peptidase_S8/S53_subtilisin"/>
</dbReference>
<dbReference type="PANTHER" id="PTHR43399:SF5">
    <property type="entry name" value="PEPTIDASE S8 FAMILY WITH PROTEASE-ASSOCIATED DOMAIN"/>
    <property type="match status" value="1"/>
</dbReference>
<evidence type="ECO:0000313" key="8">
    <source>
        <dbReference type="Proteomes" id="UP000777784"/>
    </source>
</evidence>
<name>A0A948WF66_UNCEI</name>
<sequence>MKDHCQISRWGSLILVLVIQILAGGGVALDQGLVIDLNGYRFDPVQGGAPPLPADLTIDPNDKAQPALVQLQGPIVPEWREQLESIGVTIHDYIPEFAYLVTMDQQAGDLMPHLPFVRWVGPYHPAYRISPRIGGFELVDPERRDDPFKKLTVQVFGNPSLAAVELEGLGLEVIEVVDDLWTPRLVVRALPEMIPVMARQSLVRWIEEVPDFTTQNNNTRWVVQSNLSGQTPLWDHNLHGENEIVTMMDTGLDYNSCWFRENGNAAPNPNHRKVIDYKTWGGSAYDGCGTGHGTHVAGTCTGDQSYINPGNDNYNGLAYRARITVQDVGNDDFFSCLLGLLSVPSSLTSAFSDAYTLGSRIHTNSWGSSSNSYDTHARDVDNFMWSNKDFLAVFAAGNYGPGSGTVGSPATAKNCISVGATRQAPQQETIAGYSSRGPADDNRYKPTLTAPGGEDPNFIFSADNNTGNPPSPTCSVVGSPFQGTSMAAPAVSGSALLVRQYYREGWYPSGAPVSEDGFIPSAALIKATMINSAADMGAADIPNNTEGWGRLLLDNALYFPGDSRFLRIEDETVGLQTGEVDIYSYTVNDGEPFEIVLVWTDYPAATGSGTKLVNDLDLEVEVLGGGLFRGNVFYNGESGMGGTADRLNVEEVVLLNSPGALTYTIRVIAHNVPQGGRQPYALVGTGAFPDWPPHGSSAPENPGPFRRISLQSHPNPFGTQTQLTYRIPGAAVGRKLQLEIVDISGRRIRTLFDGPAGSSGQTLSWDGRDRSGRLVPSGIYFAVLQSLDHRVQEKLIRLQ</sequence>
<proteinExistence type="inferred from homology"/>
<dbReference type="InterPro" id="IPR008979">
    <property type="entry name" value="Galactose-bd-like_sf"/>
</dbReference>
<comment type="caution">
    <text evidence="7">The sequence shown here is derived from an EMBL/GenBank/DDBJ whole genome shotgun (WGS) entry which is preliminary data.</text>
</comment>
<dbReference type="CDD" id="cd04842">
    <property type="entry name" value="Peptidases_S8_Kp43_protease"/>
    <property type="match status" value="1"/>
</dbReference>
<dbReference type="InterPro" id="IPR023827">
    <property type="entry name" value="Peptidase_S8_Asp-AS"/>
</dbReference>
<dbReference type="InterPro" id="IPR034058">
    <property type="entry name" value="TagA/B/C/D_pept_dom"/>
</dbReference>
<feature type="active site" description="Charge relay system" evidence="4">
    <location>
        <position position="485"/>
    </location>
</feature>
<dbReference type="InterPro" id="IPR000209">
    <property type="entry name" value="Peptidase_S8/S53_dom"/>
</dbReference>
<dbReference type="GO" id="GO:0006508">
    <property type="term" value="P:proteolysis"/>
    <property type="evidence" value="ECO:0007669"/>
    <property type="project" value="UniProtKB-KW"/>
</dbReference>
<dbReference type="Gene3D" id="3.40.50.200">
    <property type="entry name" value="Peptidase S8/S53 domain"/>
    <property type="match status" value="1"/>
</dbReference>
<evidence type="ECO:0000256" key="3">
    <source>
        <dbReference type="ARBA" id="ARBA00022825"/>
    </source>
</evidence>
<evidence type="ECO:0000256" key="4">
    <source>
        <dbReference type="PROSITE-ProRule" id="PRU01240"/>
    </source>
</evidence>
<dbReference type="PROSITE" id="PS00136">
    <property type="entry name" value="SUBTILASE_ASP"/>
    <property type="match status" value="1"/>
</dbReference>
<dbReference type="PANTHER" id="PTHR43399">
    <property type="entry name" value="SUBTILISIN-RELATED"/>
    <property type="match status" value="1"/>
</dbReference>
<feature type="active site" description="Charge relay system" evidence="4">
    <location>
        <position position="249"/>
    </location>
</feature>
<keyword evidence="1 4" id="KW-0645">Protease</keyword>
<dbReference type="PROSITE" id="PS00138">
    <property type="entry name" value="SUBTILASE_SER"/>
    <property type="match status" value="1"/>
</dbReference>
<dbReference type="GO" id="GO:0004252">
    <property type="term" value="F:serine-type endopeptidase activity"/>
    <property type="evidence" value="ECO:0007669"/>
    <property type="project" value="UniProtKB-UniRule"/>
</dbReference>
<protein>
    <submittedName>
        <fullName evidence="7">S8 family serine peptidase</fullName>
    </submittedName>
</protein>
<dbReference type="Gene3D" id="2.60.120.380">
    <property type="match status" value="1"/>
</dbReference>
<feature type="active site" description="Charge relay system" evidence="4">
    <location>
        <position position="292"/>
    </location>
</feature>
<dbReference type="AlphaFoldDB" id="A0A948WF66"/>
<dbReference type="Gene3D" id="2.60.40.4070">
    <property type="match status" value="1"/>
</dbReference>
<dbReference type="SUPFAM" id="SSF52743">
    <property type="entry name" value="Subtilisin-like"/>
    <property type="match status" value="1"/>
</dbReference>
<evidence type="ECO:0000256" key="1">
    <source>
        <dbReference type="ARBA" id="ARBA00022670"/>
    </source>
</evidence>
<evidence type="ECO:0000256" key="2">
    <source>
        <dbReference type="ARBA" id="ARBA00022801"/>
    </source>
</evidence>
<dbReference type="InterPro" id="IPR036852">
    <property type="entry name" value="Peptidase_S8/S53_dom_sf"/>
</dbReference>
<evidence type="ECO:0000259" key="6">
    <source>
        <dbReference type="Pfam" id="PF00082"/>
    </source>
</evidence>
<dbReference type="Proteomes" id="UP000777784">
    <property type="component" value="Unassembled WGS sequence"/>
</dbReference>
<evidence type="ECO:0000313" key="7">
    <source>
        <dbReference type="EMBL" id="MBU2693413.1"/>
    </source>
</evidence>
<dbReference type="PRINTS" id="PR00723">
    <property type="entry name" value="SUBTILISIN"/>
</dbReference>
<comment type="similarity">
    <text evidence="4 5">Belongs to the peptidase S8 family.</text>
</comment>
<organism evidence="7 8">
    <name type="scientific">Eiseniibacteriota bacterium</name>
    <dbReference type="NCBI Taxonomy" id="2212470"/>
    <lineage>
        <taxon>Bacteria</taxon>
        <taxon>Candidatus Eiseniibacteriota</taxon>
    </lineage>
</organism>
<dbReference type="Pfam" id="PF00082">
    <property type="entry name" value="Peptidase_S8"/>
    <property type="match status" value="1"/>
</dbReference>
<dbReference type="PROSITE" id="PS51892">
    <property type="entry name" value="SUBTILASE"/>
    <property type="match status" value="1"/>
</dbReference>
<feature type="domain" description="Peptidase S8/S53" evidence="6">
    <location>
        <begin position="240"/>
        <end position="549"/>
    </location>
</feature>
<dbReference type="InterPro" id="IPR023828">
    <property type="entry name" value="Peptidase_S8_Ser-AS"/>
</dbReference>
<dbReference type="EMBL" id="JAHJDP010000119">
    <property type="protein sequence ID" value="MBU2693413.1"/>
    <property type="molecule type" value="Genomic_DNA"/>
</dbReference>
<dbReference type="SUPFAM" id="SSF49785">
    <property type="entry name" value="Galactose-binding domain-like"/>
    <property type="match status" value="1"/>
</dbReference>